<dbReference type="EMBL" id="BFEA01000280">
    <property type="protein sequence ID" value="GBG77931.1"/>
    <property type="molecule type" value="Genomic_DNA"/>
</dbReference>
<reference evidence="3 4" key="1">
    <citation type="journal article" date="2018" name="Cell">
        <title>The Chara Genome: Secondary Complexity and Implications for Plant Terrestrialization.</title>
        <authorList>
            <person name="Nishiyama T."/>
            <person name="Sakayama H."/>
            <person name="Vries J.D."/>
            <person name="Buschmann H."/>
            <person name="Saint-Marcoux D."/>
            <person name="Ullrich K.K."/>
            <person name="Haas F.B."/>
            <person name="Vanderstraeten L."/>
            <person name="Becker D."/>
            <person name="Lang D."/>
            <person name="Vosolsobe S."/>
            <person name="Rombauts S."/>
            <person name="Wilhelmsson P.K.I."/>
            <person name="Janitza P."/>
            <person name="Kern R."/>
            <person name="Heyl A."/>
            <person name="Rumpler F."/>
            <person name="Villalobos L.I.A.C."/>
            <person name="Clay J.M."/>
            <person name="Skokan R."/>
            <person name="Toyoda A."/>
            <person name="Suzuki Y."/>
            <person name="Kagoshima H."/>
            <person name="Schijlen E."/>
            <person name="Tajeshwar N."/>
            <person name="Catarino B."/>
            <person name="Hetherington A.J."/>
            <person name="Saltykova A."/>
            <person name="Bonnot C."/>
            <person name="Breuninger H."/>
            <person name="Symeonidi A."/>
            <person name="Radhakrishnan G.V."/>
            <person name="Van Nieuwerburgh F."/>
            <person name="Deforce D."/>
            <person name="Chang C."/>
            <person name="Karol K.G."/>
            <person name="Hedrich R."/>
            <person name="Ulvskov P."/>
            <person name="Glockner G."/>
            <person name="Delwiche C.F."/>
            <person name="Petrasek J."/>
            <person name="Van de Peer Y."/>
            <person name="Friml J."/>
            <person name="Beilby M."/>
            <person name="Dolan L."/>
            <person name="Kohara Y."/>
            <person name="Sugano S."/>
            <person name="Fujiyama A."/>
            <person name="Delaux P.-M."/>
            <person name="Quint M."/>
            <person name="TheiBen G."/>
            <person name="Hagemann M."/>
            <person name="Harholt J."/>
            <person name="Dunand C."/>
            <person name="Zachgo S."/>
            <person name="Langdale J."/>
            <person name="Maumus F."/>
            <person name="Straeten D.V.D."/>
            <person name="Gould S.B."/>
            <person name="Rensing S.A."/>
        </authorList>
    </citation>
    <scope>NUCLEOTIDE SEQUENCE [LARGE SCALE GENOMIC DNA]</scope>
    <source>
        <strain evidence="3 4">S276</strain>
    </source>
</reference>
<dbReference type="Gramene" id="GBG77931">
    <property type="protein sequence ID" value="GBG77931"/>
    <property type="gene ID" value="CBR_g25862"/>
</dbReference>
<gene>
    <name evidence="3" type="ORF">CBR_g25862</name>
</gene>
<feature type="region of interest" description="Disordered" evidence="2">
    <location>
        <begin position="307"/>
        <end position="357"/>
    </location>
</feature>
<keyword evidence="4" id="KW-1185">Reference proteome</keyword>
<dbReference type="Proteomes" id="UP000265515">
    <property type="component" value="Unassembled WGS sequence"/>
</dbReference>
<protein>
    <recommendedName>
        <fullName evidence="5">Plastid lipid-associated protein/fibrillin conserved domain-containing protein</fullName>
    </recommendedName>
</protein>
<evidence type="ECO:0000313" key="3">
    <source>
        <dbReference type="EMBL" id="GBG77931.1"/>
    </source>
</evidence>
<sequence length="357" mass="39846">MNVYFFALARARSQRTTIEGLQDPAGALASEVSALFGYAERWAIAGPVLLILPAWRVASNILTDRKKKAAELLQEKRTEARIRATEAKREKERRERENRDQELKELKQGLLAAAKGWQLGKGSADVNRKRTQRTVDDLVKKLIQLNSVKSQLLYSQPDSKDRMPGPSNIEEMGNWSLIFISEGNRQGPDGLEVLDIPFVEVDPFIQIISAKDGSKTGNTRDPSSSPSQPQSDEQRQLVATNTANISSPKYEEISANAVRLKHQVKIELPAMLQRQVEWRTLYLDEDLRIDRVGGDGIYLFQREGTMKELPSGGESTQETQATQKAQPTPTTSTAPQRSPTTPAPQTTPATRTDVIRK</sequence>
<evidence type="ECO:0000256" key="1">
    <source>
        <dbReference type="SAM" id="Coils"/>
    </source>
</evidence>
<dbReference type="OrthoDB" id="2018734at2759"/>
<feature type="compositionally biased region" description="Low complexity" evidence="2">
    <location>
        <begin position="316"/>
        <end position="357"/>
    </location>
</feature>
<feature type="region of interest" description="Disordered" evidence="2">
    <location>
        <begin position="210"/>
        <end position="236"/>
    </location>
</feature>
<keyword evidence="1" id="KW-0175">Coiled coil</keyword>
<name>A0A388L6I9_CHABU</name>
<proteinExistence type="predicted"/>
<accession>A0A388L6I9</accession>
<organism evidence="3 4">
    <name type="scientific">Chara braunii</name>
    <name type="common">Braun's stonewort</name>
    <dbReference type="NCBI Taxonomy" id="69332"/>
    <lineage>
        <taxon>Eukaryota</taxon>
        <taxon>Viridiplantae</taxon>
        <taxon>Streptophyta</taxon>
        <taxon>Charophyceae</taxon>
        <taxon>Charales</taxon>
        <taxon>Characeae</taxon>
        <taxon>Chara</taxon>
    </lineage>
</organism>
<evidence type="ECO:0008006" key="5">
    <source>
        <dbReference type="Google" id="ProtNLM"/>
    </source>
</evidence>
<evidence type="ECO:0000313" key="4">
    <source>
        <dbReference type="Proteomes" id="UP000265515"/>
    </source>
</evidence>
<feature type="coiled-coil region" evidence="1">
    <location>
        <begin position="70"/>
        <end position="109"/>
    </location>
</feature>
<feature type="compositionally biased region" description="Low complexity" evidence="2">
    <location>
        <begin position="222"/>
        <end position="231"/>
    </location>
</feature>
<dbReference type="AlphaFoldDB" id="A0A388L6I9"/>
<evidence type="ECO:0000256" key="2">
    <source>
        <dbReference type="SAM" id="MobiDB-lite"/>
    </source>
</evidence>
<comment type="caution">
    <text evidence="3">The sequence shown here is derived from an EMBL/GenBank/DDBJ whole genome shotgun (WGS) entry which is preliminary data.</text>
</comment>